<reference evidence="3" key="1">
    <citation type="submission" date="2018-12" db="EMBL/GenBank/DDBJ databases">
        <title>The complete genome of Metarhizium rileyi, a key fungal pathogen of Lepidoptera.</title>
        <authorList>
            <person name="Binneck E."/>
            <person name="Lastra C.C.L."/>
            <person name="Sosa-Gomez D.R."/>
        </authorList>
    </citation>
    <scope>NUCLEOTIDE SEQUENCE [LARGE SCALE GENOMIC DNA]</scope>
    <source>
        <strain evidence="3">Cep018-CH2</strain>
    </source>
</reference>
<sequence length="218" mass="22080">MKFSSAMILAAATGSYASVETIRSSINAVENAVDSFSKVAKSLATDSNLEAVKTQGEALVSAIQSSQASIEAEASIDASDALVLGEPVKDLAVKVESLADDFESRIAAIEKAGACNTVVPALRDIDANFDGLLKSIVGKVPKNAQLIASPISSRLTSSLKQVRQEVESKCKGKITSGNGNGNGTGNSSASGLSAESSASVSFLAPGCALILAIAAAML</sequence>
<dbReference type="AlphaFoldDB" id="A0A5C6GM94"/>
<accession>A0A5C6GM94</accession>
<organism evidence="2 3">
    <name type="scientific">Metarhizium rileyi (strain RCEF 4871)</name>
    <name type="common">Nomuraea rileyi</name>
    <dbReference type="NCBI Taxonomy" id="1649241"/>
    <lineage>
        <taxon>Eukaryota</taxon>
        <taxon>Fungi</taxon>
        <taxon>Dikarya</taxon>
        <taxon>Ascomycota</taxon>
        <taxon>Pezizomycotina</taxon>
        <taxon>Sordariomycetes</taxon>
        <taxon>Hypocreomycetidae</taxon>
        <taxon>Hypocreales</taxon>
        <taxon>Clavicipitaceae</taxon>
        <taxon>Metarhizium</taxon>
    </lineage>
</organism>
<dbReference type="PANTHER" id="PTHR38123:SF6">
    <property type="entry name" value="CELL WALL SERINE-THREONINE-RICH GALACTOMANNOPROTEIN MP1 (AFU_ORTHOLOGUE AFUA_4G03240)"/>
    <property type="match status" value="1"/>
</dbReference>
<evidence type="ECO:0000313" key="3">
    <source>
        <dbReference type="Proteomes" id="UP000317257"/>
    </source>
</evidence>
<evidence type="ECO:0008006" key="4">
    <source>
        <dbReference type="Google" id="ProtNLM"/>
    </source>
</evidence>
<protein>
    <recommendedName>
        <fullName evidence="4">Cell wall protein</fullName>
    </recommendedName>
</protein>
<dbReference type="GO" id="GO:0005576">
    <property type="term" value="C:extracellular region"/>
    <property type="evidence" value="ECO:0007669"/>
    <property type="project" value="TreeGrafter"/>
</dbReference>
<evidence type="ECO:0000256" key="1">
    <source>
        <dbReference type="SAM" id="MobiDB-lite"/>
    </source>
</evidence>
<proteinExistence type="predicted"/>
<feature type="region of interest" description="Disordered" evidence="1">
    <location>
        <begin position="170"/>
        <end position="190"/>
    </location>
</feature>
<evidence type="ECO:0000313" key="2">
    <source>
        <dbReference type="EMBL" id="TWU78589.1"/>
    </source>
</evidence>
<name>A0A5C6GM94_METRR</name>
<dbReference type="Gene3D" id="1.20.1280.140">
    <property type="match status" value="1"/>
</dbReference>
<dbReference type="Pfam" id="PF12296">
    <property type="entry name" value="HsbA"/>
    <property type="match status" value="1"/>
</dbReference>
<dbReference type="InterPro" id="IPR021054">
    <property type="entry name" value="Cell_wall_mannoprotein_1"/>
</dbReference>
<gene>
    <name evidence="2" type="ORF">ED733_004346</name>
</gene>
<dbReference type="PANTHER" id="PTHR38123">
    <property type="entry name" value="CELL WALL SERINE-THREONINE-RICH GALACTOMANNOPROTEIN MP1 (AFU_ORTHOLOGUE AFUA_4G03240)"/>
    <property type="match status" value="1"/>
</dbReference>
<dbReference type="EMBL" id="SBHS01000001">
    <property type="protein sequence ID" value="TWU78589.1"/>
    <property type="molecule type" value="Genomic_DNA"/>
</dbReference>
<comment type="caution">
    <text evidence="2">The sequence shown here is derived from an EMBL/GenBank/DDBJ whole genome shotgun (WGS) entry which is preliminary data.</text>
</comment>
<dbReference type="Proteomes" id="UP000317257">
    <property type="component" value="Unassembled WGS sequence"/>
</dbReference>